<evidence type="ECO:0000256" key="3">
    <source>
        <dbReference type="ARBA" id="ARBA00022692"/>
    </source>
</evidence>
<evidence type="ECO:0000256" key="6">
    <source>
        <dbReference type="SAM" id="Phobius"/>
    </source>
</evidence>
<gene>
    <name evidence="8" type="ORF">AAV32_12045</name>
</gene>
<dbReference type="InterPro" id="IPR003752">
    <property type="entry name" value="DiS_bond_form_DsbB/BdbC"/>
</dbReference>
<dbReference type="Pfam" id="PF02600">
    <property type="entry name" value="DsbB"/>
    <property type="match status" value="1"/>
</dbReference>
<protein>
    <submittedName>
        <fullName evidence="8">Disulfide bond formation protein DsbB</fullName>
    </submittedName>
</protein>
<keyword evidence="5 6" id="KW-0472">Membrane</keyword>
<keyword evidence="7" id="KW-0732">Signal</keyword>
<dbReference type="InterPro" id="IPR050183">
    <property type="entry name" value="DsbB"/>
</dbReference>
<evidence type="ECO:0000256" key="4">
    <source>
        <dbReference type="ARBA" id="ARBA00022989"/>
    </source>
</evidence>
<feature type="signal peptide" evidence="7">
    <location>
        <begin position="1"/>
        <end position="18"/>
    </location>
</feature>
<organism evidence="8 9">
    <name type="scientific">Kerstersia gyiorum</name>
    <dbReference type="NCBI Taxonomy" id="206506"/>
    <lineage>
        <taxon>Bacteria</taxon>
        <taxon>Pseudomonadati</taxon>
        <taxon>Pseudomonadota</taxon>
        <taxon>Betaproteobacteria</taxon>
        <taxon>Burkholderiales</taxon>
        <taxon>Alcaligenaceae</taxon>
        <taxon>Kerstersia</taxon>
    </lineage>
</organism>
<dbReference type="AlphaFoldDB" id="A0A171KQV8"/>
<comment type="caution">
    <text evidence="8">The sequence shown here is derived from an EMBL/GenBank/DDBJ whole genome shotgun (WGS) entry which is preliminary data.</text>
</comment>
<feature type="chain" id="PRO_5007908605" evidence="7">
    <location>
        <begin position="19"/>
        <end position="159"/>
    </location>
</feature>
<dbReference type="GO" id="GO:0015035">
    <property type="term" value="F:protein-disulfide reductase activity"/>
    <property type="evidence" value="ECO:0007669"/>
    <property type="project" value="InterPro"/>
</dbReference>
<evidence type="ECO:0000313" key="8">
    <source>
        <dbReference type="EMBL" id="KKO71275.1"/>
    </source>
</evidence>
<dbReference type="EMBL" id="LBNE01000008">
    <property type="protein sequence ID" value="KKO71275.1"/>
    <property type="molecule type" value="Genomic_DNA"/>
</dbReference>
<dbReference type="GO" id="GO:0005886">
    <property type="term" value="C:plasma membrane"/>
    <property type="evidence" value="ECO:0007669"/>
    <property type="project" value="UniProtKB-SubCell"/>
</dbReference>
<dbReference type="InterPro" id="IPR023380">
    <property type="entry name" value="DsbB-like_sf"/>
</dbReference>
<dbReference type="PANTHER" id="PTHR36570">
    <property type="entry name" value="DISULFIDE BOND FORMATION PROTEIN B"/>
    <property type="match status" value="1"/>
</dbReference>
<comment type="subcellular location">
    <subcellularLocation>
        <location evidence="1">Cell membrane</location>
        <topology evidence="1">Multi-pass membrane protein</topology>
    </subcellularLocation>
</comment>
<evidence type="ECO:0000313" key="9">
    <source>
        <dbReference type="Proteomes" id="UP000078084"/>
    </source>
</evidence>
<name>A0A171KQV8_9BURK</name>
<keyword evidence="4 6" id="KW-1133">Transmembrane helix</keyword>
<feature type="transmembrane region" description="Helical" evidence="6">
    <location>
        <begin position="136"/>
        <end position="156"/>
    </location>
</feature>
<keyword evidence="9" id="KW-1185">Reference proteome</keyword>
<feature type="transmembrane region" description="Helical" evidence="6">
    <location>
        <begin position="67"/>
        <end position="85"/>
    </location>
</feature>
<dbReference type="STRING" id="206506.AAV32_12045"/>
<proteinExistence type="predicted"/>
<dbReference type="SUPFAM" id="SSF158442">
    <property type="entry name" value="DsbB-like"/>
    <property type="match status" value="1"/>
</dbReference>
<keyword evidence="2" id="KW-1003">Cell membrane</keyword>
<feature type="transmembrane region" description="Helical" evidence="6">
    <location>
        <begin position="41"/>
        <end position="60"/>
    </location>
</feature>
<evidence type="ECO:0000256" key="5">
    <source>
        <dbReference type="ARBA" id="ARBA00023136"/>
    </source>
</evidence>
<keyword evidence="3 6" id="KW-0812">Transmembrane</keyword>
<dbReference type="GO" id="GO:0006457">
    <property type="term" value="P:protein folding"/>
    <property type="evidence" value="ECO:0007669"/>
    <property type="project" value="InterPro"/>
</dbReference>
<evidence type="ECO:0000256" key="1">
    <source>
        <dbReference type="ARBA" id="ARBA00004651"/>
    </source>
</evidence>
<dbReference type="RefSeq" id="WP_068372333.1">
    <property type="nucleotide sequence ID" value="NZ_LBNE01000008.1"/>
</dbReference>
<dbReference type="PANTHER" id="PTHR36570:SF3">
    <property type="entry name" value="DISULFIDE BOND FORMATION PROTEIN B"/>
    <property type="match status" value="1"/>
</dbReference>
<evidence type="ECO:0000256" key="7">
    <source>
        <dbReference type="SAM" id="SignalP"/>
    </source>
</evidence>
<dbReference type="Gene3D" id="1.20.1550.10">
    <property type="entry name" value="DsbB-like"/>
    <property type="match status" value="1"/>
</dbReference>
<sequence>MKPTSRCLLLLVAFLSFAAVGVALISQYAFGLQPCAWCSMQRLIYLVLGAFALVGALMPGQGVSRRIAAAIAALLGIAGVIAAWYQHSVAAQMFSCDRTFADRLMVDSGLEEGITWLFGIYASCMDATANILGVEYAIWSLALFALMMLALVWSIFKRH</sequence>
<evidence type="ECO:0000256" key="2">
    <source>
        <dbReference type="ARBA" id="ARBA00022475"/>
    </source>
</evidence>
<accession>A0A171KQV8</accession>
<dbReference type="Proteomes" id="UP000078084">
    <property type="component" value="Unassembled WGS sequence"/>
</dbReference>
<reference evidence="8 9" key="1">
    <citation type="submission" date="2015-04" db="EMBL/GenBank/DDBJ databases">
        <title>Genome sequence of Kerstersia gyiorum CG1.</title>
        <authorList>
            <person name="Greninger A.L."/>
            <person name="Kozyreva V."/>
            <person name="Chaturvedi V."/>
        </authorList>
    </citation>
    <scope>NUCLEOTIDE SEQUENCE [LARGE SCALE GENOMIC DNA]</scope>
    <source>
        <strain evidence="8 9">CG1</strain>
    </source>
</reference>